<accession>A0A3G4ZSM8</accession>
<protein>
    <submittedName>
        <fullName evidence="1">Uncharacterized protein</fullName>
    </submittedName>
</protein>
<dbReference type="EMBL" id="MK072067">
    <property type="protein sequence ID" value="AYV77906.1"/>
    <property type="molecule type" value="Genomic_DNA"/>
</dbReference>
<reference evidence="1" key="1">
    <citation type="submission" date="2018-10" db="EMBL/GenBank/DDBJ databases">
        <title>Hidden diversity of soil giant viruses.</title>
        <authorList>
            <person name="Schulz F."/>
            <person name="Alteio L."/>
            <person name="Goudeau D."/>
            <person name="Ryan E.M."/>
            <person name="Malmstrom R.R."/>
            <person name="Blanchard J."/>
            <person name="Woyke T."/>
        </authorList>
    </citation>
    <scope>NUCLEOTIDE SEQUENCE</scope>
    <source>
        <strain evidence="1">EDV1</strain>
    </source>
</reference>
<organism evidence="1">
    <name type="scientific">Edafosvirus sp</name>
    <dbReference type="NCBI Taxonomy" id="2487765"/>
    <lineage>
        <taxon>Viruses</taxon>
        <taxon>Varidnaviria</taxon>
        <taxon>Bamfordvirae</taxon>
        <taxon>Nucleocytoviricota</taxon>
        <taxon>Megaviricetes</taxon>
        <taxon>Imitervirales</taxon>
        <taxon>Mimiviridae</taxon>
        <taxon>Klosneuvirinae</taxon>
    </lineage>
</organism>
<evidence type="ECO:0000313" key="1">
    <source>
        <dbReference type="EMBL" id="AYV77906.1"/>
    </source>
</evidence>
<gene>
    <name evidence="1" type="ORF">Edafosvirus2_85</name>
</gene>
<sequence>MTTNKPKEEIHKLPGKATYLCKNMNREPLIDFPTEPENNDGQCPNCANEKLEELVINVSNDIRNGKYDTIPYCTVDEMKMVPLNFVESLVRQLLNKQN</sequence>
<name>A0A3G4ZSM8_9VIRU</name>
<proteinExistence type="predicted"/>